<dbReference type="Gene3D" id="3.50.30.30">
    <property type="match status" value="1"/>
</dbReference>
<keyword evidence="3" id="KW-0732">Signal</keyword>
<dbReference type="InterPro" id="IPR000209">
    <property type="entry name" value="Peptidase_S8/S53_dom"/>
</dbReference>
<dbReference type="CDD" id="cd04852">
    <property type="entry name" value="Peptidases_S8_3"/>
    <property type="match status" value="1"/>
</dbReference>
<dbReference type="InterPro" id="IPR034197">
    <property type="entry name" value="Peptidases_S8_3"/>
</dbReference>
<gene>
    <name evidence="10" type="ORF">EZV62_020872</name>
</gene>
<accession>A0A5C7HHB8</accession>
<dbReference type="Pfam" id="PF00082">
    <property type="entry name" value="Peptidase_S8"/>
    <property type="match status" value="1"/>
</dbReference>
<proteinExistence type="inferred from homology"/>
<evidence type="ECO:0000259" key="8">
    <source>
        <dbReference type="Pfam" id="PF00082"/>
    </source>
</evidence>
<dbReference type="GO" id="GO:0006508">
    <property type="term" value="P:proteolysis"/>
    <property type="evidence" value="ECO:0007669"/>
    <property type="project" value="UniProtKB-KW"/>
</dbReference>
<keyword evidence="4 7" id="KW-0378">Hydrolase</keyword>
<evidence type="ECO:0000256" key="5">
    <source>
        <dbReference type="ARBA" id="ARBA00022825"/>
    </source>
</evidence>
<evidence type="ECO:0000313" key="11">
    <source>
        <dbReference type="Proteomes" id="UP000323000"/>
    </source>
</evidence>
<dbReference type="Gene3D" id="3.40.50.200">
    <property type="entry name" value="Peptidase S8/S53 domain"/>
    <property type="match status" value="1"/>
</dbReference>
<evidence type="ECO:0000256" key="6">
    <source>
        <dbReference type="PIRSR" id="PIRSR615500-1"/>
    </source>
</evidence>
<comment type="similarity">
    <text evidence="1 7">Belongs to the peptidase S8 family.</text>
</comment>
<dbReference type="SUPFAM" id="SSF52743">
    <property type="entry name" value="Subtilisin-like"/>
    <property type="match status" value="1"/>
</dbReference>
<dbReference type="EMBL" id="VAHF01000009">
    <property type="protein sequence ID" value="TXG55616.1"/>
    <property type="molecule type" value="Genomic_DNA"/>
</dbReference>
<dbReference type="InterPro" id="IPR041469">
    <property type="entry name" value="Subtilisin-like_FN3"/>
</dbReference>
<dbReference type="PANTHER" id="PTHR10795">
    <property type="entry name" value="PROPROTEIN CONVERTASE SUBTILISIN/KEXIN"/>
    <property type="match status" value="1"/>
</dbReference>
<dbReference type="PRINTS" id="PR00723">
    <property type="entry name" value="SUBTILISIN"/>
</dbReference>
<dbReference type="Proteomes" id="UP000323000">
    <property type="component" value="Chromosome 9"/>
</dbReference>
<evidence type="ECO:0000256" key="3">
    <source>
        <dbReference type="ARBA" id="ARBA00022729"/>
    </source>
</evidence>
<feature type="active site" description="Charge relay system" evidence="6 7">
    <location>
        <position position="489"/>
    </location>
</feature>
<dbReference type="InterPro" id="IPR045051">
    <property type="entry name" value="SBT"/>
</dbReference>
<comment type="caution">
    <text evidence="10">The sequence shown here is derived from an EMBL/GenBank/DDBJ whole genome shotgun (WGS) entry which is preliminary data.</text>
</comment>
<feature type="active site" description="Charge relay system" evidence="6 7">
    <location>
        <position position="138"/>
    </location>
</feature>
<feature type="domain" description="Peptidase S8/S53" evidence="8">
    <location>
        <begin position="73"/>
        <end position="533"/>
    </location>
</feature>
<evidence type="ECO:0000256" key="4">
    <source>
        <dbReference type="ARBA" id="ARBA00022801"/>
    </source>
</evidence>
<dbReference type="GO" id="GO:0004252">
    <property type="term" value="F:serine-type endopeptidase activity"/>
    <property type="evidence" value="ECO:0007669"/>
    <property type="project" value="UniProtKB-UniRule"/>
</dbReference>
<organism evidence="10 11">
    <name type="scientific">Acer yangbiense</name>
    <dbReference type="NCBI Taxonomy" id="1000413"/>
    <lineage>
        <taxon>Eukaryota</taxon>
        <taxon>Viridiplantae</taxon>
        <taxon>Streptophyta</taxon>
        <taxon>Embryophyta</taxon>
        <taxon>Tracheophyta</taxon>
        <taxon>Spermatophyta</taxon>
        <taxon>Magnoliopsida</taxon>
        <taxon>eudicotyledons</taxon>
        <taxon>Gunneridae</taxon>
        <taxon>Pentapetalae</taxon>
        <taxon>rosids</taxon>
        <taxon>malvids</taxon>
        <taxon>Sapindales</taxon>
        <taxon>Sapindaceae</taxon>
        <taxon>Hippocastanoideae</taxon>
        <taxon>Acereae</taxon>
        <taxon>Acer</taxon>
    </lineage>
</organism>
<keyword evidence="5 7" id="KW-0720">Serine protease</keyword>
<feature type="domain" description="Subtilisin-like protease fibronectin type-III" evidence="9">
    <location>
        <begin position="594"/>
        <end position="699"/>
    </location>
</feature>
<evidence type="ECO:0000256" key="1">
    <source>
        <dbReference type="ARBA" id="ARBA00011073"/>
    </source>
</evidence>
<evidence type="ECO:0000256" key="2">
    <source>
        <dbReference type="ARBA" id="ARBA00022670"/>
    </source>
</evidence>
<feature type="active site" description="Charge relay system" evidence="6 7">
    <location>
        <position position="81"/>
    </location>
</feature>
<dbReference type="InterPro" id="IPR036852">
    <property type="entry name" value="Peptidase_S8/S53_dom_sf"/>
</dbReference>
<dbReference type="PROSITE" id="PS51892">
    <property type="entry name" value="SUBTILASE"/>
    <property type="match status" value="1"/>
</dbReference>
<protein>
    <recommendedName>
        <fullName evidence="12">Subtilisin-like protease fibronectin type-III domain-containing protein</fullName>
    </recommendedName>
</protein>
<evidence type="ECO:0000259" key="9">
    <source>
        <dbReference type="Pfam" id="PF17766"/>
    </source>
</evidence>
<reference evidence="11" key="1">
    <citation type="journal article" date="2019" name="Gigascience">
        <title>De novo genome assembly of the endangered Acer yangbiense, a plant species with extremely small populations endemic to Yunnan Province, China.</title>
        <authorList>
            <person name="Yang J."/>
            <person name="Wariss H.M."/>
            <person name="Tao L."/>
            <person name="Zhang R."/>
            <person name="Yun Q."/>
            <person name="Hollingsworth P."/>
            <person name="Dao Z."/>
            <person name="Luo G."/>
            <person name="Guo H."/>
            <person name="Ma Y."/>
            <person name="Sun W."/>
        </authorList>
    </citation>
    <scope>NUCLEOTIDE SEQUENCE [LARGE SCALE GENOMIC DNA]</scope>
    <source>
        <strain evidence="11">cv. Malutang</strain>
    </source>
</reference>
<dbReference type="Gene3D" id="2.60.40.2310">
    <property type="match status" value="1"/>
</dbReference>
<name>A0A5C7HHB8_9ROSI</name>
<dbReference type="OrthoDB" id="4803627at2759"/>
<keyword evidence="11" id="KW-1185">Reference proteome</keyword>
<evidence type="ECO:0008006" key="12">
    <source>
        <dbReference type="Google" id="ProtNLM"/>
    </source>
</evidence>
<dbReference type="AlphaFoldDB" id="A0A5C7HHB8"/>
<dbReference type="InterPro" id="IPR015500">
    <property type="entry name" value="Peptidase_S8_subtilisin-rel"/>
</dbReference>
<evidence type="ECO:0000256" key="7">
    <source>
        <dbReference type="PROSITE-ProRule" id="PRU01240"/>
    </source>
</evidence>
<keyword evidence="2 7" id="KW-0645">Protease</keyword>
<sequence length="706" mass="76199">MADQQLIRLLEAIREVSMDFQPNSPVKRQQKSLARIHGVVSVFPSKALHLHTTRSWDFLGVTKNVKRNPSVESDVIIGVIDTGICPESPSFSDEGFGPPPKNWKGECAGGDNFTCNRKLIGARFYAQDDSSARDEYGHGVHTASIAAGNRVPRASFFGIAEGIATGGVPSARISVYKVCDARGGCQWDDFLAGFDDAIADGVDIIMCSLGTELYGLHWVEDPVAIGTFHAMENGILTVHSAGNSGPGIATTASTVPWLISVAASNTDRSIIDKIVLGNGKTLTGSGVNSFILNETKLPLSWDWGYQPPPKSCKGGSARKGPIRKLTNLHHQYVIVRRECNPGCLDKKKVKGKIVVCDGNFHNYNPFDEALRAGAAGAIAVGKRNTSSIEPLPASTIRYNGGYTEMQLYFYSTKNPEGTILKSEATIDSEAPSLTPFSSRGPNMVAPDILKPDITAPGIDILAAFCPEITPSGYDFDKRKTNYIIMSGTSMSGSHVTGAAAYVKTFHPDWSPSAIKSALMTTAWPMKETQGAFDVYGVRDHEFAYGAGNLNPVKATDPGLVYEATKDDYLAMMCSMNLTFFGKCPKHIKLGSPKDLNYPTMTVQVKSGKAFEIKFPRTVTNVGISNSTYEATILISNTTDPNYEVLKASVEPRILSFKSLDEKKSFVVTVAGKLKLLGSIVSASLVWSDGTHHVRSPIAVYTDLGPK</sequence>
<evidence type="ECO:0000313" key="10">
    <source>
        <dbReference type="EMBL" id="TXG55616.1"/>
    </source>
</evidence>
<dbReference type="Pfam" id="PF17766">
    <property type="entry name" value="fn3_6"/>
    <property type="match status" value="1"/>
</dbReference>